<sequence length="54" mass="6594">MHPINHLFEEIYRNYWGISPAIDRPERRRLAKPAARNRDLPVRPERRQEWPSSD</sequence>
<dbReference type="EMBL" id="FNEE01000002">
    <property type="protein sequence ID" value="SDI70170.1"/>
    <property type="molecule type" value="Genomic_DNA"/>
</dbReference>
<dbReference type="Proteomes" id="UP000198894">
    <property type="component" value="Unassembled WGS sequence"/>
</dbReference>
<evidence type="ECO:0000313" key="2">
    <source>
        <dbReference type="EMBL" id="SDI70170.1"/>
    </source>
</evidence>
<evidence type="ECO:0000313" key="3">
    <source>
        <dbReference type="Proteomes" id="UP000198894"/>
    </source>
</evidence>
<dbReference type="RefSeq" id="WP_091591593.1">
    <property type="nucleotide sequence ID" value="NZ_FNEE01000002.1"/>
</dbReference>
<evidence type="ECO:0000256" key="1">
    <source>
        <dbReference type="SAM" id="MobiDB-lite"/>
    </source>
</evidence>
<organism evidence="2 3">
    <name type="scientific">Mesorhizobium muleiense</name>
    <dbReference type="NCBI Taxonomy" id="1004279"/>
    <lineage>
        <taxon>Bacteria</taxon>
        <taxon>Pseudomonadati</taxon>
        <taxon>Pseudomonadota</taxon>
        <taxon>Alphaproteobacteria</taxon>
        <taxon>Hyphomicrobiales</taxon>
        <taxon>Phyllobacteriaceae</taxon>
        <taxon>Mesorhizobium</taxon>
    </lineage>
</organism>
<protein>
    <submittedName>
        <fullName evidence="2">Uncharacterized protein</fullName>
    </submittedName>
</protein>
<accession>A0A1G8MS86</accession>
<reference evidence="3" key="1">
    <citation type="submission" date="2016-10" db="EMBL/GenBank/DDBJ databases">
        <authorList>
            <person name="Varghese N."/>
            <person name="Submissions S."/>
        </authorList>
    </citation>
    <scope>NUCLEOTIDE SEQUENCE [LARGE SCALE GENOMIC DNA]</scope>
    <source>
        <strain evidence="3">CGMCC 1.11022</strain>
    </source>
</reference>
<feature type="region of interest" description="Disordered" evidence="1">
    <location>
        <begin position="29"/>
        <end position="54"/>
    </location>
</feature>
<gene>
    <name evidence="2" type="ORF">SAMN05428953_102639</name>
</gene>
<proteinExistence type="predicted"/>
<keyword evidence="3" id="KW-1185">Reference proteome</keyword>
<feature type="compositionally biased region" description="Basic and acidic residues" evidence="1">
    <location>
        <begin position="36"/>
        <end position="54"/>
    </location>
</feature>
<name>A0A1G8MS86_9HYPH</name>
<dbReference type="AlphaFoldDB" id="A0A1G8MS86"/>